<name>A0A1E7L4U6_9ACTN</name>
<accession>A0A1E7L4U6</accession>
<organism evidence="1 2">
    <name type="scientific">Streptomyces nanshensis</name>
    <dbReference type="NCBI Taxonomy" id="518642"/>
    <lineage>
        <taxon>Bacteria</taxon>
        <taxon>Bacillati</taxon>
        <taxon>Actinomycetota</taxon>
        <taxon>Actinomycetes</taxon>
        <taxon>Kitasatosporales</taxon>
        <taxon>Streptomycetaceae</taxon>
        <taxon>Streptomyces</taxon>
    </lineage>
</organism>
<dbReference type="RefSeq" id="WP_070017207.1">
    <property type="nucleotide sequence ID" value="NZ_LJGW01000243.1"/>
</dbReference>
<dbReference type="Proteomes" id="UP000176005">
    <property type="component" value="Unassembled WGS sequence"/>
</dbReference>
<reference evidence="1 2" key="1">
    <citation type="journal article" date="2016" name="Front. Microbiol.">
        <title>Comparative Genomics Analysis of Streptomyces Species Reveals Their Adaptation to the Marine Environment and Their Diversity at the Genomic Level.</title>
        <authorList>
            <person name="Tian X."/>
            <person name="Zhang Z."/>
            <person name="Yang T."/>
            <person name="Chen M."/>
            <person name="Li J."/>
            <person name="Chen F."/>
            <person name="Yang J."/>
            <person name="Li W."/>
            <person name="Zhang B."/>
            <person name="Zhang Z."/>
            <person name="Wu J."/>
            <person name="Zhang C."/>
            <person name="Long L."/>
            <person name="Xiao J."/>
        </authorList>
    </citation>
    <scope>NUCLEOTIDE SEQUENCE [LARGE SCALE GENOMIC DNA]</scope>
    <source>
        <strain evidence="1 2">SCSIO 10429</strain>
    </source>
</reference>
<evidence type="ECO:0000313" key="2">
    <source>
        <dbReference type="Proteomes" id="UP000176005"/>
    </source>
</evidence>
<sequence length="150" mass="16874">MEQWREKQRPIEEVNLDNSLEVVVWMLARTAETIGRLNVPDHDAWSLIPRLSSNREIPDFLEDLYVASTSKGDEDPDHRQDVVMNLTRLVTSVYFRALEGARCAIDPEDPSEEAAEARILANTPITFCAGCAWAAWSPAEADKGCDCPRD</sequence>
<keyword evidence="2" id="KW-1185">Reference proteome</keyword>
<comment type="caution">
    <text evidence="1">The sequence shown here is derived from an EMBL/GenBank/DDBJ whole genome shotgun (WGS) entry which is preliminary data.</text>
</comment>
<dbReference type="AlphaFoldDB" id="A0A1E7L4U6"/>
<protein>
    <submittedName>
        <fullName evidence="1">Uncharacterized protein</fullName>
    </submittedName>
</protein>
<proteinExistence type="predicted"/>
<evidence type="ECO:0000313" key="1">
    <source>
        <dbReference type="EMBL" id="OEV11178.1"/>
    </source>
</evidence>
<gene>
    <name evidence="1" type="ORF">AN218_14145</name>
</gene>
<dbReference type="EMBL" id="LJGW01000243">
    <property type="protein sequence ID" value="OEV11178.1"/>
    <property type="molecule type" value="Genomic_DNA"/>
</dbReference>